<dbReference type="Proteomes" id="UP000274504">
    <property type="component" value="Unassembled WGS sequence"/>
</dbReference>
<protein>
    <submittedName>
        <fullName evidence="12">MARVEL domain-containing protein</fullName>
    </submittedName>
</protein>
<feature type="transmembrane region" description="Helical" evidence="6">
    <location>
        <begin position="111"/>
        <end position="131"/>
    </location>
</feature>
<proteinExistence type="predicted"/>
<dbReference type="AlphaFoldDB" id="A0A0R3SYQ2"/>
<feature type="transmembrane region" description="Helical" evidence="6">
    <location>
        <begin position="12"/>
        <end position="33"/>
    </location>
</feature>
<comment type="subcellular location">
    <subcellularLocation>
        <location evidence="1">Membrane</location>
        <topology evidence="1">Multi-pass membrane protein</topology>
    </subcellularLocation>
</comment>
<dbReference type="EMBL" id="UYSG01012073">
    <property type="protein sequence ID" value="VDL64261.1"/>
    <property type="molecule type" value="Genomic_DNA"/>
</dbReference>
<evidence type="ECO:0000313" key="12">
    <source>
        <dbReference type="WBParaSite" id="HDID_0001089701-mRNA-1"/>
    </source>
</evidence>
<keyword evidence="11" id="KW-1185">Reference proteome</keyword>
<evidence type="ECO:0000256" key="6">
    <source>
        <dbReference type="SAM" id="Phobius"/>
    </source>
</evidence>
<gene>
    <name evidence="8" type="ORF">HDID_LOCUS10895</name>
    <name evidence="9" type="ORF">WMSIL1_LOCUS2838</name>
</gene>
<reference evidence="12" key="1">
    <citation type="submission" date="2017-02" db="UniProtKB">
        <authorList>
            <consortium name="WormBaseParasite"/>
        </authorList>
    </citation>
    <scope>IDENTIFICATION</scope>
</reference>
<keyword evidence="2 5" id="KW-0812">Transmembrane</keyword>
<reference evidence="9 11" key="3">
    <citation type="submission" date="2019-07" db="EMBL/GenBank/DDBJ databases">
        <authorList>
            <person name="Jastrzebski P J."/>
            <person name="Paukszto L."/>
            <person name="Jastrzebski P J."/>
        </authorList>
    </citation>
    <scope>NUCLEOTIDE SEQUENCE [LARGE SCALE GENOMIC DNA]</scope>
    <source>
        <strain evidence="9 11">WMS-il1</strain>
    </source>
</reference>
<feature type="transmembrane region" description="Helical" evidence="6">
    <location>
        <begin position="73"/>
        <end position="99"/>
    </location>
</feature>
<accession>A0A0R3SYQ2</accession>
<evidence type="ECO:0000313" key="9">
    <source>
        <dbReference type="EMBL" id="VUZ42145.1"/>
    </source>
</evidence>
<reference evidence="8 10" key="2">
    <citation type="submission" date="2018-11" db="EMBL/GenBank/DDBJ databases">
        <authorList>
            <consortium name="Pathogen Informatics"/>
        </authorList>
    </citation>
    <scope>NUCLEOTIDE SEQUENCE [LARGE SCALE GENOMIC DNA]</scope>
</reference>
<name>A0A0R3SYQ2_HYMDI</name>
<dbReference type="Proteomes" id="UP000321570">
    <property type="component" value="Unassembled WGS sequence"/>
</dbReference>
<dbReference type="EMBL" id="CABIJS010000082">
    <property type="protein sequence ID" value="VUZ42145.1"/>
    <property type="molecule type" value="Genomic_DNA"/>
</dbReference>
<dbReference type="PROSITE" id="PS51225">
    <property type="entry name" value="MARVEL"/>
    <property type="match status" value="1"/>
</dbReference>
<dbReference type="GO" id="GO:0016020">
    <property type="term" value="C:membrane"/>
    <property type="evidence" value="ECO:0007669"/>
    <property type="project" value="UniProtKB-SubCell"/>
</dbReference>
<dbReference type="PANTHER" id="PTHR22776:SF49">
    <property type="entry name" value="MARVEL DOMAIN-CONTAINING PROTEIN"/>
    <property type="match status" value="1"/>
</dbReference>
<keyword evidence="3 6" id="KW-1133">Transmembrane helix</keyword>
<evidence type="ECO:0000313" key="8">
    <source>
        <dbReference type="EMBL" id="VDL64261.1"/>
    </source>
</evidence>
<evidence type="ECO:0000256" key="2">
    <source>
        <dbReference type="ARBA" id="ARBA00022692"/>
    </source>
</evidence>
<evidence type="ECO:0000259" key="7">
    <source>
        <dbReference type="PROSITE" id="PS51225"/>
    </source>
</evidence>
<evidence type="ECO:0000256" key="5">
    <source>
        <dbReference type="PROSITE-ProRule" id="PRU00581"/>
    </source>
</evidence>
<dbReference type="InterPro" id="IPR050578">
    <property type="entry name" value="MARVEL-CKLF_proteins"/>
</dbReference>
<evidence type="ECO:0000256" key="1">
    <source>
        <dbReference type="ARBA" id="ARBA00004141"/>
    </source>
</evidence>
<dbReference type="InterPro" id="IPR008253">
    <property type="entry name" value="Marvel"/>
</dbReference>
<feature type="domain" description="MARVEL" evidence="7">
    <location>
        <begin position="7"/>
        <end position="132"/>
    </location>
</feature>
<dbReference type="OrthoDB" id="6272824at2759"/>
<keyword evidence="4 5" id="KW-0472">Membrane</keyword>
<evidence type="ECO:0000256" key="4">
    <source>
        <dbReference type="ARBA" id="ARBA00023136"/>
    </source>
</evidence>
<dbReference type="STRING" id="6216.A0A0R3SYQ2"/>
<evidence type="ECO:0000313" key="11">
    <source>
        <dbReference type="Proteomes" id="UP000321570"/>
    </source>
</evidence>
<dbReference type="PANTHER" id="PTHR22776">
    <property type="entry name" value="MARVEL-CONTAINING POTENTIAL LIPID RAFT-ASSOCIATED PROTEIN"/>
    <property type="match status" value="1"/>
</dbReference>
<evidence type="ECO:0000256" key="3">
    <source>
        <dbReference type="ARBA" id="ARBA00022989"/>
    </source>
</evidence>
<organism evidence="12">
    <name type="scientific">Hymenolepis diminuta</name>
    <name type="common">Rat tapeworm</name>
    <dbReference type="NCBI Taxonomy" id="6216"/>
    <lineage>
        <taxon>Eukaryota</taxon>
        <taxon>Metazoa</taxon>
        <taxon>Spiralia</taxon>
        <taxon>Lophotrochozoa</taxon>
        <taxon>Platyhelminthes</taxon>
        <taxon>Cestoda</taxon>
        <taxon>Eucestoda</taxon>
        <taxon>Cyclophyllidea</taxon>
        <taxon>Hymenolepididae</taxon>
        <taxon>Hymenolepis</taxon>
    </lineage>
</organism>
<dbReference type="WBParaSite" id="HDID_0001089701-mRNA-1">
    <property type="protein sequence ID" value="HDID_0001089701-mRNA-1"/>
    <property type="gene ID" value="HDID_0001089701"/>
</dbReference>
<sequence length="173" mass="19023">MPANKTYIKSISGIVKLTICIDLIITLICACVGCYSYRIFFLLVSLFGFIFELCFYLSYVFNLTGKISINWPFADFITSAVLAGLSFINFCVACAFASYSSTNAQDGAAAFFWLVALILFCVDCYYCFLAWRRGSTRTAGPATTGSNFRSEPANVSSYPAYSTDNAGAFEYAN</sequence>
<feature type="transmembrane region" description="Helical" evidence="6">
    <location>
        <begin position="39"/>
        <end position="61"/>
    </location>
</feature>
<evidence type="ECO:0000313" key="10">
    <source>
        <dbReference type="Proteomes" id="UP000274504"/>
    </source>
</evidence>